<evidence type="ECO:0000256" key="12">
    <source>
        <dbReference type="SAM" id="Phobius"/>
    </source>
</evidence>
<evidence type="ECO:0000256" key="11">
    <source>
        <dbReference type="ARBA" id="ARBA00023136"/>
    </source>
</evidence>
<gene>
    <name evidence="14" type="ORF">GV829_08650</name>
</gene>
<evidence type="ECO:0000313" key="15">
    <source>
        <dbReference type="Proteomes" id="UP000503018"/>
    </source>
</evidence>
<dbReference type="AlphaFoldDB" id="A0A6M4AWT4"/>
<evidence type="ECO:0000256" key="7">
    <source>
        <dbReference type="ARBA" id="ARBA00022801"/>
    </source>
</evidence>
<keyword evidence="15" id="KW-1185">Reference proteome</keyword>
<keyword evidence="4" id="KW-0645">Protease</keyword>
<evidence type="ECO:0000256" key="6">
    <source>
        <dbReference type="ARBA" id="ARBA00022723"/>
    </source>
</evidence>
<evidence type="ECO:0000256" key="5">
    <source>
        <dbReference type="ARBA" id="ARBA00022692"/>
    </source>
</evidence>
<feature type="transmembrane region" description="Helical" evidence="12">
    <location>
        <begin position="196"/>
        <end position="217"/>
    </location>
</feature>
<dbReference type="KEGG" id="slan:GV829_08650"/>
<dbReference type="PANTHER" id="PTHR39188:SF3">
    <property type="entry name" value="STAGE IV SPORULATION PROTEIN FB"/>
    <property type="match status" value="1"/>
</dbReference>
<feature type="transmembrane region" description="Helical" evidence="12">
    <location>
        <begin position="7"/>
        <end position="27"/>
    </location>
</feature>
<dbReference type="GO" id="GO:0016020">
    <property type="term" value="C:membrane"/>
    <property type="evidence" value="ECO:0007669"/>
    <property type="project" value="UniProtKB-SubCell"/>
</dbReference>
<comment type="similarity">
    <text evidence="3">Belongs to the peptidase M50B family.</text>
</comment>
<feature type="transmembrane region" description="Helical" evidence="12">
    <location>
        <begin position="33"/>
        <end position="53"/>
    </location>
</feature>
<dbReference type="Proteomes" id="UP000503018">
    <property type="component" value="Chromosome"/>
</dbReference>
<keyword evidence="9 12" id="KW-1133">Transmembrane helix</keyword>
<dbReference type="Pfam" id="PF02163">
    <property type="entry name" value="Peptidase_M50"/>
    <property type="match status" value="1"/>
</dbReference>
<keyword evidence="11 12" id="KW-0472">Membrane</keyword>
<dbReference type="CDD" id="cd05709">
    <property type="entry name" value="S2P-M50"/>
    <property type="match status" value="1"/>
</dbReference>
<evidence type="ECO:0000313" key="14">
    <source>
        <dbReference type="EMBL" id="QJQ32509.1"/>
    </source>
</evidence>
<dbReference type="InterPro" id="IPR008915">
    <property type="entry name" value="Peptidase_M50"/>
</dbReference>
<evidence type="ECO:0000256" key="9">
    <source>
        <dbReference type="ARBA" id="ARBA00022989"/>
    </source>
</evidence>
<reference evidence="14 15" key="1">
    <citation type="submission" date="2020-01" db="EMBL/GenBank/DDBJ databases">
        <title>Sphingomonas sp. strain CSW-10.</title>
        <authorList>
            <person name="Chen W.-M."/>
        </authorList>
    </citation>
    <scope>NUCLEOTIDE SEQUENCE [LARGE SCALE GENOMIC DNA]</scope>
    <source>
        <strain evidence="14 15">CSW-10</strain>
    </source>
</reference>
<keyword evidence="7" id="KW-0378">Hydrolase</keyword>
<organism evidence="14 15">
    <name type="scientific">Sphingomonas lacunae</name>
    <dbReference type="NCBI Taxonomy" id="2698828"/>
    <lineage>
        <taxon>Bacteria</taxon>
        <taxon>Pseudomonadati</taxon>
        <taxon>Pseudomonadota</taxon>
        <taxon>Alphaproteobacteria</taxon>
        <taxon>Sphingomonadales</taxon>
        <taxon>Sphingomonadaceae</taxon>
        <taxon>Sphingomonas</taxon>
    </lineage>
</organism>
<evidence type="ECO:0000256" key="2">
    <source>
        <dbReference type="ARBA" id="ARBA00004141"/>
    </source>
</evidence>
<evidence type="ECO:0000259" key="13">
    <source>
        <dbReference type="Pfam" id="PF02163"/>
    </source>
</evidence>
<dbReference type="EMBL" id="CP053015">
    <property type="protein sequence ID" value="QJQ32509.1"/>
    <property type="molecule type" value="Genomic_DNA"/>
</dbReference>
<name>A0A6M4AWT4_9SPHN</name>
<accession>A0A6M4AWT4</accession>
<dbReference type="GO" id="GO:0006508">
    <property type="term" value="P:proteolysis"/>
    <property type="evidence" value="ECO:0007669"/>
    <property type="project" value="UniProtKB-KW"/>
</dbReference>
<dbReference type="PANTHER" id="PTHR39188">
    <property type="entry name" value="MEMBRANE-ASSOCIATED ZINC METALLOPROTEASE M50B"/>
    <property type="match status" value="1"/>
</dbReference>
<keyword evidence="10" id="KW-0482">Metalloprotease</keyword>
<protein>
    <submittedName>
        <fullName evidence="14">M50 family metallopeptidase</fullName>
    </submittedName>
</protein>
<evidence type="ECO:0000256" key="3">
    <source>
        <dbReference type="ARBA" id="ARBA00007931"/>
    </source>
</evidence>
<dbReference type="RefSeq" id="WP_169945841.1">
    <property type="nucleotide sequence ID" value="NZ_CP053015.1"/>
</dbReference>
<keyword evidence="6" id="KW-0479">Metal-binding</keyword>
<dbReference type="GO" id="GO:0008237">
    <property type="term" value="F:metallopeptidase activity"/>
    <property type="evidence" value="ECO:0007669"/>
    <property type="project" value="UniProtKB-KW"/>
</dbReference>
<keyword evidence="8" id="KW-0862">Zinc</keyword>
<evidence type="ECO:0000256" key="8">
    <source>
        <dbReference type="ARBA" id="ARBA00022833"/>
    </source>
</evidence>
<comment type="cofactor">
    <cofactor evidence="1">
        <name>Zn(2+)</name>
        <dbReference type="ChEBI" id="CHEBI:29105"/>
    </cofactor>
</comment>
<evidence type="ECO:0000256" key="4">
    <source>
        <dbReference type="ARBA" id="ARBA00022670"/>
    </source>
</evidence>
<sequence>MNWLKRLLRPLATLVSIIASFMFVGAAHDWLPYWSTLAIFGMILLIITFVIFVHELGHALAFRWQGGTVDEFAVLFLAWRRSRQGKPGGMGWARRMGADIGGYVIGHFGATIRTRRKAIWVAAGGPLANGLLTILCLLAAWSINAMTAPDMPSSSATGLEIVAGSPPETADLGQLPDADEVQQIFDQVERIQKLEAAQAILVLIGLNSLMTGLLNLIPFSGSDGYAILRHWLQRRGRDG</sequence>
<evidence type="ECO:0000256" key="10">
    <source>
        <dbReference type="ARBA" id="ARBA00023049"/>
    </source>
</evidence>
<proteinExistence type="inferred from homology"/>
<feature type="transmembrane region" description="Helical" evidence="12">
    <location>
        <begin position="118"/>
        <end position="143"/>
    </location>
</feature>
<dbReference type="GO" id="GO:0046872">
    <property type="term" value="F:metal ion binding"/>
    <property type="evidence" value="ECO:0007669"/>
    <property type="project" value="UniProtKB-KW"/>
</dbReference>
<keyword evidence="5 12" id="KW-0812">Transmembrane</keyword>
<comment type="subcellular location">
    <subcellularLocation>
        <location evidence="2">Membrane</location>
        <topology evidence="2">Multi-pass membrane protein</topology>
    </subcellularLocation>
</comment>
<evidence type="ECO:0000256" key="1">
    <source>
        <dbReference type="ARBA" id="ARBA00001947"/>
    </source>
</evidence>
<feature type="domain" description="Peptidase M50" evidence="13">
    <location>
        <begin position="43"/>
        <end position="234"/>
    </location>
</feature>